<keyword evidence="3" id="KW-1185">Reference proteome</keyword>
<organism evidence="2 3">
    <name type="scientific">Hippocampus comes</name>
    <name type="common">Tiger tail seahorse</name>
    <dbReference type="NCBI Taxonomy" id="109280"/>
    <lineage>
        <taxon>Eukaryota</taxon>
        <taxon>Metazoa</taxon>
        <taxon>Chordata</taxon>
        <taxon>Craniata</taxon>
        <taxon>Vertebrata</taxon>
        <taxon>Euteleostomi</taxon>
        <taxon>Actinopterygii</taxon>
        <taxon>Neopterygii</taxon>
        <taxon>Teleostei</taxon>
        <taxon>Neoteleostei</taxon>
        <taxon>Acanthomorphata</taxon>
        <taxon>Syngnathiaria</taxon>
        <taxon>Syngnathiformes</taxon>
        <taxon>Syngnathoidei</taxon>
        <taxon>Syngnathidae</taxon>
        <taxon>Hippocampus</taxon>
    </lineage>
</organism>
<dbReference type="Proteomes" id="UP000264820">
    <property type="component" value="Unplaced"/>
</dbReference>
<reference evidence="2" key="2">
    <citation type="submission" date="2025-09" db="UniProtKB">
        <authorList>
            <consortium name="Ensembl"/>
        </authorList>
    </citation>
    <scope>IDENTIFICATION</scope>
</reference>
<feature type="compositionally biased region" description="Low complexity" evidence="1">
    <location>
        <begin position="20"/>
        <end position="53"/>
    </location>
</feature>
<feature type="compositionally biased region" description="Low complexity" evidence="1">
    <location>
        <begin position="182"/>
        <end position="200"/>
    </location>
</feature>
<dbReference type="Ensembl" id="ENSHCOT00000007314.1">
    <property type="protein sequence ID" value="ENSHCOP00000019989.1"/>
    <property type="gene ID" value="ENSHCOG00000005702.1"/>
</dbReference>
<feature type="region of interest" description="Disordered" evidence="1">
    <location>
        <begin position="1"/>
        <end position="227"/>
    </location>
</feature>
<evidence type="ECO:0000313" key="3">
    <source>
        <dbReference type="Proteomes" id="UP000264820"/>
    </source>
</evidence>
<proteinExistence type="predicted"/>
<accession>A0A3Q2YN05</accession>
<dbReference type="STRING" id="109280.ENSHCOP00000019989"/>
<dbReference type="GeneTree" id="ENSGT00940000179763"/>
<name>A0A3Q2YN05_HIPCM</name>
<feature type="compositionally biased region" description="Polar residues" evidence="1">
    <location>
        <begin position="83"/>
        <end position="94"/>
    </location>
</feature>
<feature type="compositionally biased region" description="Basic and acidic residues" evidence="1">
    <location>
        <begin position="121"/>
        <end position="138"/>
    </location>
</feature>
<protein>
    <submittedName>
        <fullName evidence="2">Uncharacterized protein</fullName>
    </submittedName>
</protein>
<evidence type="ECO:0000256" key="1">
    <source>
        <dbReference type="SAM" id="MobiDB-lite"/>
    </source>
</evidence>
<evidence type="ECO:0000313" key="2">
    <source>
        <dbReference type="Ensembl" id="ENSHCOP00000019989.1"/>
    </source>
</evidence>
<dbReference type="AlphaFoldDB" id="A0A3Q2YN05"/>
<reference evidence="2" key="1">
    <citation type="submission" date="2025-08" db="UniProtKB">
        <authorList>
            <consortium name="Ensembl"/>
        </authorList>
    </citation>
    <scope>IDENTIFICATION</scope>
</reference>
<sequence>MASKHKVKAGKLLNPMVQQLKSDLGESSGSSSGSPAKSSAPSDCCGGSSGRRSASPERVHTRQPRSFKGSFSSDNIDAGQHADGTTNLTCQGTQPSLASAAPSPPSPRVQTNNSNNKKRCFREDLRKLADDRAKEAAAAHRRPPSLSQTKPQRRLHDLRGKVESSPAAAVPEVLGNPRAPFQLSPLSPASPTTAPAQTPPGLANPEAAVRRQRVRTASPQRPLGAERKVSSAKAKTCMLLVQCAPFYLWLSTFHFNRAHFQHSIGSPKAVALVSETKWYSR</sequence>